<proteinExistence type="predicted"/>
<evidence type="ECO:0000313" key="1">
    <source>
        <dbReference type="EMBL" id="KAJ4707585.1"/>
    </source>
</evidence>
<accession>A0ACC1X848</accession>
<comment type="caution">
    <text evidence="1">The sequence shown here is derived from an EMBL/GenBank/DDBJ whole genome shotgun (WGS) entry which is preliminary data.</text>
</comment>
<organism evidence="1 2">
    <name type="scientific">Melia azedarach</name>
    <name type="common">Chinaberry tree</name>
    <dbReference type="NCBI Taxonomy" id="155640"/>
    <lineage>
        <taxon>Eukaryota</taxon>
        <taxon>Viridiplantae</taxon>
        <taxon>Streptophyta</taxon>
        <taxon>Embryophyta</taxon>
        <taxon>Tracheophyta</taxon>
        <taxon>Spermatophyta</taxon>
        <taxon>Magnoliopsida</taxon>
        <taxon>eudicotyledons</taxon>
        <taxon>Gunneridae</taxon>
        <taxon>Pentapetalae</taxon>
        <taxon>rosids</taxon>
        <taxon>malvids</taxon>
        <taxon>Sapindales</taxon>
        <taxon>Meliaceae</taxon>
        <taxon>Melia</taxon>
    </lineage>
</organism>
<keyword evidence="2" id="KW-1185">Reference proteome</keyword>
<gene>
    <name evidence="1" type="ORF">OWV82_021086</name>
</gene>
<dbReference type="Proteomes" id="UP001164539">
    <property type="component" value="Chromosome 11"/>
</dbReference>
<name>A0ACC1X848_MELAZ</name>
<sequence length="526" mass="57468">MASSNTKNAPESYVGSFISLISKYEIRYEGVLYHLNVNDSTIGLKNVRSYGTEGRNKDRLQVPASDKVYEYILFRGSDIKDLEVKPSPRSQEEEDHIYKDPAIIQSQYPGLRMNSLPSLAAVGKTMTESSQWQDTPALTSRDSPGVLPSHQVASQVGQLNHPLATQSAASPSFSMPMYWQGYNGTPMNISHHPLNSFPLQSSSTVSSPLTKQNGIQTSELHAPQVAGLVTPSGCVAHVPSSISSNFIYPNFSSPLPFATAYVTNNNPTLSSVPPSCHDKNSIEAQVAGKVFSDPIIARPAQSMHYPASSFLGSASEPLPTPQSSLLTPDQLVPSRAPVLSSTQAMYPDHNDMGAVLPTSSYSPSAAQPPLLPLPTSILQSQYSPTQYTEEFDFESMNEKFKKDEVWGHLGKAKQRDKTENVEDNATDESLGAKEAHGLIKIVDPKPAYKKDDFFDTISCNSLSHGTRDGQNRFSERMKLDTETFGNFQRRDHRGYGAGRGRNYWGAYSGLRGHGFGGRGRGGNMHA</sequence>
<evidence type="ECO:0000313" key="2">
    <source>
        <dbReference type="Proteomes" id="UP001164539"/>
    </source>
</evidence>
<reference evidence="1 2" key="1">
    <citation type="journal article" date="2023" name="Science">
        <title>Complex scaffold remodeling in plant triterpene biosynthesis.</title>
        <authorList>
            <person name="De La Pena R."/>
            <person name="Hodgson H."/>
            <person name="Liu J.C."/>
            <person name="Stephenson M.J."/>
            <person name="Martin A.C."/>
            <person name="Owen C."/>
            <person name="Harkess A."/>
            <person name="Leebens-Mack J."/>
            <person name="Jimenez L.E."/>
            <person name="Osbourn A."/>
            <person name="Sattely E.S."/>
        </authorList>
    </citation>
    <scope>NUCLEOTIDE SEQUENCE [LARGE SCALE GENOMIC DNA]</scope>
    <source>
        <strain evidence="2">cv. JPN11</strain>
        <tissue evidence="1">Leaf</tissue>
    </source>
</reference>
<dbReference type="EMBL" id="CM051404">
    <property type="protein sequence ID" value="KAJ4707585.1"/>
    <property type="molecule type" value="Genomic_DNA"/>
</dbReference>
<protein>
    <submittedName>
        <fullName evidence="1">Decapping 5-like protein</fullName>
    </submittedName>
</protein>